<dbReference type="AlphaFoldDB" id="A0A8A3S0X7"/>
<comment type="pathway">
    <text evidence="1">Porphyrin-containing compound metabolism; protoporphyrin-IX biosynthesis; coproporphyrinogen-III from 5-aminolevulinate: step 1/4.</text>
</comment>
<comment type="similarity">
    <text evidence="2 14">Belongs to the ALAD family.</text>
</comment>
<dbReference type="GO" id="GO:0004655">
    <property type="term" value="F:porphobilinogen synthase activity"/>
    <property type="evidence" value="ECO:0007669"/>
    <property type="project" value="UniProtKB-EC"/>
</dbReference>
<comment type="subunit">
    <text evidence="13">Homooctamer.</text>
</comment>
<dbReference type="PIRSF" id="PIRSF001415">
    <property type="entry name" value="Porphbilin_synth"/>
    <property type="match status" value="1"/>
</dbReference>
<feature type="binding site" evidence="11">
    <location>
        <position position="128"/>
    </location>
    <ligand>
        <name>Zn(2+)</name>
        <dbReference type="ChEBI" id="CHEBI:29105"/>
        <note>catalytic</note>
    </ligand>
</feature>
<feature type="active site" description="Schiff-base intermediate with substrate" evidence="9">
    <location>
        <position position="198"/>
    </location>
</feature>
<evidence type="ECO:0000256" key="9">
    <source>
        <dbReference type="PIRSR" id="PIRSR001415-1"/>
    </source>
</evidence>
<dbReference type="FunFam" id="3.20.20.70:FF:000019">
    <property type="entry name" value="Delta-aminolevulinic acid dehydratase"/>
    <property type="match status" value="1"/>
</dbReference>
<dbReference type="PANTHER" id="PTHR11458:SF0">
    <property type="entry name" value="DELTA-AMINOLEVULINIC ACID DEHYDRATASE"/>
    <property type="match status" value="1"/>
</dbReference>
<evidence type="ECO:0000256" key="7">
    <source>
        <dbReference type="ARBA" id="ARBA00023244"/>
    </source>
</evidence>
<dbReference type="GeneID" id="76422703"/>
<keyword evidence="5" id="KW-0350">Heme biosynthesis</keyword>
<dbReference type="EC" id="4.2.1.24" evidence="3 13"/>
<comment type="catalytic activity">
    <reaction evidence="8 13">
        <text>2 5-aminolevulinate = porphobilinogen + 2 H2O + H(+)</text>
        <dbReference type="Rhea" id="RHEA:24064"/>
        <dbReference type="ChEBI" id="CHEBI:15377"/>
        <dbReference type="ChEBI" id="CHEBI:15378"/>
        <dbReference type="ChEBI" id="CHEBI:58126"/>
        <dbReference type="ChEBI" id="CHEBI:356416"/>
        <dbReference type="EC" id="4.2.1.24"/>
    </reaction>
</comment>
<evidence type="ECO:0000256" key="5">
    <source>
        <dbReference type="ARBA" id="ARBA00023133"/>
    </source>
</evidence>
<dbReference type="Proteomes" id="UP001042704">
    <property type="component" value="Chromosome"/>
</dbReference>
<dbReference type="GO" id="GO:0005829">
    <property type="term" value="C:cytosol"/>
    <property type="evidence" value="ECO:0007669"/>
    <property type="project" value="TreeGrafter"/>
</dbReference>
<reference evidence="15" key="2">
    <citation type="submission" date="2019-02" db="EMBL/GenBank/DDBJ databases">
        <authorList>
            <person name="Chen S.-C."/>
            <person name="Chien H.-H."/>
            <person name="Lai M.-C."/>
        </authorList>
    </citation>
    <scope>NUCLEOTIDE SEQUENCE</scope>
    <source>
        <strain evidence="15">N2F9704</strain>
    </source>
</reference>
<dbReference type="PROSITE" id="PS00169">
    <property type="entry name" value="D_ALA_DEHYDRATASE"/>
    <property type="match status" value="1"/>
</dbReference>
<dbReference type="InterPro" id="IPR030656">
    <property type="entry name" value="ALAD_AS"/>
</dbReference>
<dbReference type="Pfam" id="PF00490">
    <property type="entry name" value="ALAD"/>
    <property type="match status" value="1"/>
</dbReference>
<evidence type="ECO:0000313" key="16">
    <source>
        <dbReference type="Proteomes" id="UP001042704"/>
    </source>
</evidence>
<keyword evidence="16" id="KW-1185">Reference proteome</keyword>
<organism evidence="15 16">
    <name type="scientific">Methanofollis aquaemaris</name>
    <dbReference type="NCBI Taxonomy" id="126734"/>
    <lineage>
        <taxon>Archaea</taxon>
        <taxon>Methanobacteriati</taxon>
        <taxon>Methanobacteriota</taxon>
        <taxon>Stenosarchaea group</taxon>
        <taxon>Methanomicrobia</taxon>
        <taxon>Methanomicrobiales</taxon>
        <taxon>Methanomicrobiaceae</taxon>
        <taxon>Methanofollis</taxon>
    </lineage>
</organism>
<dbReference type="CDD" id="cd00384">
    <property type="entry name" value="ALAD_PBGS"/>
    <property type="match status" value="1"/>
</dbReference>
<dbReference type="Gene3D" id="3.20.20.70">
    <property type="entry name" value="Aldolase class I"/>
    <property type="match status" value="1"/>
</dbReference>
<evidence type="ECO:0000313" key="15">
    <source>
        <dbReference type="EMBL" id="QSZ66012.1"/>
    </source>
</evidence>
<dbReference type="KEGG" id="maqe:RJ40_00085"/>
<dbReference type="InterPro" id="IPR001731">
    <property type="entry name" value="ALAD"/>
</dbReference>
<keyword evidence="12" id="KW-0460">Magnesium</keyword>
<dbReference type="UniPathway" id="UPA00251">
    <property type="reaction ID" value="UER00318"/>
</dbReference>
<feature type="binding site" evidence="10">
    <location>
        <position position="315"/>
    </location>
    <ligand>
        <name>5-aminolevulinate</name>
        <dbReference type="ChEBI" id="CHEBI:356416"/>
        <label>2</label>
    </ligand>
</feature>
<evidence type="ECO:0000256" key="6">
    <source>
        <dbReference type="ARBA" id="ARBA00023239"/>
    </source>
</evidence>
<protein>
    <recommendedName>
        <fullName evidence="4 13">Delta-aminolevulinic acid dehydratase</fullName>
        <ecNumber evidence="3 13">4.2.1.24</ecNumber>
    </recommendedName>
</protein>
<keyword evidence="11" id="KW-0862">Zinc</keyword>
<dbReference type="SUPFAM" id="SSF51569">
    <property type="entry name" value="Aldolase"/>
    <property type="match status" value="1"/>
</dbReference>
<feature type="binding site" evidence="12">
    <location>
        <position position="236"/>
    </location>
    <ligand>
        <name>Mg(2+)</name>
        <dbReference type="ChEBI" id="CHEBI:18420"/>
    </ligand>
</feature>
<dbReference type="InterPro" id="IPR013785">
    <property type="entry name" value="Aldolase_TIM"/>
</dbReference>
<dbReference type="GO" id="GO:0006782">
    <property type="term" value="P:protoporphyrinogen IX biosynthetic process"/>
    <property type="evidence" value="ECO:0007669"/>
    <property type="project" value="UniProtKB-UniPathway"/>
</dbReference>
<dbReference type="NCBIfam" id="NF006762">
    <property type="entry name" value="PRK09283.1"/>
    <property type="match status" value="1"/>
</dbReference>
<feature type="binding site" evidence="11">
    <location>
        <position position="118"/>
    </location>
    <ligand>
        <name>Zn(2+)</name>
        <dbReference type="ChEBI" id="CHEBI:29105"/>
        <note>catalytic</note>
    </ligand>
</feature>
<feature type="binding site" evidence="10">
    <location>
        <position position="208"/>
    </location>
    <ligand>
        <name>5-aminolevulinate</name>
        <dbReference type="ChEBI" id="CHEBI:356416"/>
        <label>1</label>
    </ligand>
</feature>
<keyword evidence="7 13" id="KW-0627">Porphyrin biosynthesis</keyword>
<evidence type="ECO:0000256" key="1">
    <source>
        <dbReference type="ARBA" id="ARBA00004694"/>
    </source>
</evidence>
<feature type="binding site" evidence="10">
    <location>
        <position position="276"/>
    </location>
    <ligand>
        <name>5-aminolevulinate</name>
        <dbReference type="ChEBI" id="CHEBI:356416"/>
        <label>2</label>
    </ligand>
</feature>
<evidence type="ECO:0000256" key="10">
    <source>
        <dbReference type="PIRSR" id="PIRSR001415-2"/>
    </source>
</evidence>
<evidence type="ECO:0000256" key="13">
    <source>
        <dbReference type="RuleBase" id="RU000515"/>
    </source>
</evidence>
<keyword evidence="6 13" id="KW-0456">Lyase</keyword>
<keyword evidence="11" id="KW-0479">Metal-binding</keyword>
<evidence type="ECO:0000256" key="8">
    <source>
        <dbReference type="ARBA" id="ARBA00047651"/>
    </source>
</evidence>
<evidence type="ECO:0000256" key="4">
    <source>
        <dbReference type="ARBA" id="ARBA00020771"/>
    </source>
</evidence>
<dbReference type="GO" id="GO:0008270">
    <property type="term" value="F:zinc ion binding"/>
    <property type="evidence" value="ECO:0007669"/>
    <property type="project" value="TreeGrafter"/>
</dbReference>
<evidence type="ECO:0000256" key="14">
    <source>
        <dbReference type="RuleBase" id="RU004161"/>
    </source>
</evidence>
<evidence type="ECO:0000256" key="11">
    <source>
        <dbReference type="PIRSR" id="PIRSR001415-3"/>
    </source>
</evidence>
<dbReference type="PANTHER" id="PTHR11458">
    <property type="entry name" value="DELTA-AMINOLEVULINIC ACID DEHYDRATASE"/>
    <property type="match status" value="1"/>
</dbReference>
<feature type="active site" description="Schiff-base intermediate with substrate" evidence="9">
    <location>
        <position position="251"/>
    </location>
</feature>
<dbReference type="PRINTS" id="PR00144">
    <property type="entry name" value="DALDHYDRTASE"/>
</dbReference>
<gene>
    <name evidence="15" type="primary">hemB</name>
    <name evidence="15" type="ORF">RJ40_00085</name>
</gene>
<sequence length="328" mass="35307">MFPERRLRRLRKRNLQPLFRETRLTAEDLIMPVFFDETIEEAVPIASMPGQWRYPIGDAAAVAGRLEAAGVRAVILFGIPAGKDAGAHSAYAENGVVQQAVAAVKAACPEMVVITDVCACEYTDHGHCGVIGETCSGEIDLLNDPSLALMQKIAVSQAQAGADMVAPSCMLDGQVRAIREALDAAGYAEIPIMSYSTKFSSAFYGPFRDAADSGYSFGDRTTYQMDPANAREAFTESEMDAAEGADILMVKPAGMYLDVLAAVREIGLPVAAYQVSGEYSMLKAAAAQGWLDEKTCALESLTCIKRAGADLIITYYAEDAARWLSEEQ</sequence>
<reference evidence="15" key="1">
    <citation type="journal article" date="2001" name="Int. J. Syst. Evol. Microbiol.">
        <title>Methanofollis aquaemaris sp. nov., a methanogen isolated from an aquaculture fish pond.</title>
        <authorList>
            <person name="Lai M.C."/>
            <person name="Chen S.C."/>
        </authorList>
    </citation>
    <scope>NUCLEOTIDE SEQUENCE</scope>
    <source>
        <strain evidence="15">N2F9704</strain>
    </source>
</reference>
<evidence type="ECO:0000256" key="12">
    <source>
        <dbReference type="PIRSR" id="PIRSR001415-5"/>
    </source>
</evidence>
<name>A0A8A3S0X7_9EURY</name>
<accession>A0A8A3S0X7</accession>
<feature type="binding site" evidence="10">
    <location>
        <position position="220"/>
    </location>
    <ligand>
        <name>5-aminolevulinate</name>
        <dbReference type="ChEBI" id="CHEBI:356416"/>
        <label>1</label>
    </ligand>
</feature>
<feature type="binding site" evidence="11">
    <location>
        <position position="120"/>
    </location>
    <ligand>
        <name>Zn(2+)</name>
        <dbReference type="ChEBI" id="CHEBI:29105"/>
        <note>catalytic</note>
    </ligand>
</feature>
<dbReference type="RefSeq" id="WP_265581303.1">
    <property type="nucleotide sequence ID" value="NZ_CP036172.1"/>
</dbReference>
<evidence type="ECO:0000256" key="2">
    <source>
        <dbReference type="ARBA" id="ARBA00008055"/>
    </source>
</evidence>
<evidence type="ECO:0000256" key="3">
    <source>
        <dbReference type="ARBA" id="ARBA00012053"/>
    </source>
</evidence>
<dbReference type="SMART" id="SM01004">
    <property type="entry name" value="ALAD"/>
    <property type="match status" value="1"/>
</dbReference>
<proteinExistence type="inferred from homology"/>
<dbReference type="EMBL" id="CP036172">
    <property type="protein sequence ID" value="QSZ66012.1"/>
    <property type="molecule type" value="Genomic_DNA"/>
</dbReference>